<evidence type="ECO:0000313" key="2">
    <source>
        <dbReference type="EMBL" id="KAF6720638.1"/>
    </source>
</evidence>
<gene>
    <name evidence="2" type="ORF">FQA47_002292</name>
</gene>
<protein>
    <submittedName>
        <fullName evidence="2">Uncharacterized protein</fullName>
    </submittedName>
</protein>
<dbReference type="EMBL" id="WKFB01000519">
    <property type="protein sequence ID" value="KAF6720638.1"/>
    <property type="molecule type" value="Genomic_DNA"/>
</dbReference>
<sequence length="130" mass="14273">MQTCAAARNDWMTRHSGRDKTVFIISTPAQRLRFLPSSENKRNFLQLLPSARSLLLRVHQKQAPRFVLAVSSTGTLGDGKTAPSHPEFSQSQDGCGKEKMSGRILNGCWLRPFCGAAGPLLPDGHSLGWL</sequence>
<organism evidence="2 3">
    <name type="scientific">Oryzias melastigma</name>
    <name type="common">Marine medaka</name>
    <dbReference type="NCBI Taxonomy" id="30732"/>
    <lineage>
        <taxon>Eukaryota</taxon>
        <taxon>Metazoa</taxon>
        <taxon>Chordata</taxon>
        <taxon>Craniata</taxon>
        <taxon>Vertebrata</taxon>
        <taxon>Euteleostomi</taxon>
        <taxon>Actinopterygii</taxon>
        <taxon>Neopterygii</taxon>
        <taxon>Teleostei</taxon>
        <taxon>Neoteleostei</taxon>
        <taxon>Acanthomorphata</taxon>
        <taxon>Ovalentaria</taxon>
        <taxon>Atherinomorphae</taxon>
        <taxon>Beloniformes</taxon>
        <taxon>Adrianichthyidae</taxon>
        <taxon>Oryziinae</taxon>
        <taxon>Oryzias</taxon>
    </lineage>
</organism>
<name>A0A834C409_ORYME</name>
<accession>A0A834C409</accession>
<evidence type="ECO:0000313" key="3">
    <source>
        <dbReference type="Proteomes" id="UP000646548"/>
    </source>
</evidence>
<proteinExistence type="predicted"/>
<feature type="region of interest" description="Disordered" evidence="1">
    <location>
        <begin position="76"/>
        <end position="96"/>
    </location>
</feature>
<dbReference type="AlphaFoldDB" id="A0A834C409"/>
<reference evidence="2" key="1">
    <citation type="journal article" name="BMC Genomics">
        <title>Long-read sequencing and de novo genome assembly of marine medaka (Oryzias melastigma).</title>
        <authorList>
            <person name="Liang P."/>
            <person name="Saqib H.S.A."/>
            <person name="Ni X."/>
            <person name="Shen Y."/>
        </authorList>
    </citation>
    <scope>NUCLEOTIDE SEQUENCE</scope>
    <source>
        <strain evidence="2">Bigg-433</strain>
    </source>
</reference>
<comment type="caution">
    <text evidence="2">The sequence shown here is derived from an EMBL/GenBank/DDBJ whole genome shotgun (WGS) entry which is preliminary data.</text>
</comment>
<evidence type="ECO:0000256" key="1">
    <source>
        <dbReference type="SAM" id="MobiDB-lite"/>
    </source>
</evidence>
<dbReference type="Proteomes" id="UP000646548">
    <property type="component" value="Unassembled WGS sequence"/>
</dbReference>